<keyword evidence="4" id="KW-1185">Reference proteome</keyword>
<dbReference type="InterPro" id="IPR036196">
    <property type="entry name" value="Ptyr_pPase_sf"/>
</dbReference>
<dbReference type="SUPFAM" id="SSF52788">
    <property type="entry name" value="Phosphotyrosine protein phosphatases I"/>
    <property type="match status" value="1"/>
</dbReference>
<dbReference type="PANTHER" id="PTHR43428:SF1">
    <property type="entry name" value="ARSENATE REDUCTASE"/>
    <property type="match status" value="1"/>
</dbReference>
<organism evidence="3 4">
    <name type="scientific">Qipengyuania citrea</name>
    <dbReference type="NCBI Taxonomy" id="225971"/>
    <lineage>
        <taxon>Bacteria</taxon>
        <taxon>Pseudomonadati</taxon>
        <taxon>Pseudomonadota</taxon>
        <taxon>Alphaproteobacteria</taxon>
        <taxon>Sphingomonadales</taxon>
        <taxon>Erythrobacteraceae</taxon>
        <taxon>Qipengyuania</taxon>
    </lineage>
</organism>
<evidence type="ECO:0000313" key="4">
    <source>
        <dbReference type="Proteomes" id="UP001056619"/>
    </source>
</evidence>
<evidence type="ECO:0000313" key="3">
    <source>
        <dbReference type="EMBL" id="USA62945.1"/>
    </source>
</evidence>
<keyword evidence="1" id="KW-0059">Arsenical resistance</keyword>
<gene>
    <name evidence="3" type="ORF">NCF85_12840</name>
</gene>
<sequence>MMLDQPLNVLFLCTGNSARSILGEAILNQDGEGRFKAYSAGSNPIGTVNPWAIHTLKTLGYPADGYSSKSWSEFAEGPEFDLIFTVCDSAAAETCPVWPGRPTSAHWGIPDPAAVEGSDAEKAAAFLDAFRMLKRRIDLMLALPIASFEQIALREKLQAIGHEADEQ</sequence>
<feature type="domain" description="Phosphotyrosine protein phosphatase I" evidence="2">
    <location>
        <begin position="7"/>
        <end position="143"/>
    </location>
</feature>
<dbReference type="PANTHER" id="PTHR43428">
    <property type="entry name" value="ARSENATE REDUCTASE"/>
    <property type="match status" value="1"/>
</dbReference>
<dbReference type="EMBL" id="CP098494">
    <property type="protein sequence ID" value="USA62945.1"/>
    <property type="molecule type" value="Genomic_DNA"/>
</dbReference>
<proteinExistence type="predicted"/>
<accession>A0ABY4UE83</accession>
<dbReference type="InterPro" id="IPR023485">
    <property type="entry name" value="Ptyr_pPase"/>
</dbReference>
<dbReference type="Proteomes" id="UP001056619">
    <property type="component" value="Chromosome"/>
</dbReference>
<dbReference type="Pfam" id="PF01451">
    <property type="entry name" value="LMWPc"/>
    <property type="match status" value="1"/>
</dbReference>
<dbReference type="CDD" id="cd16345">
    <property type="entry name" value="LMWP_ArsC"/>
    <property type="match status" value="1"/>
</dbReference>
<dbReference type="SMART" id="SM00226">
    <property type="entry name" value="LMWPc"/>
    <property type="match status" value="1"/>
</dbReference>
<reference evidence="3 4" key="1">
    <citation type="submission" date="2022-06" db="EMBL/GenBank/DDBJ databases">
        <authorList>
            <person name="Liu G."/>
        </authorList>
    </citation>
    <scope>NUCLEOTIDE SEQUENCE [LARGE SCALE GENOMIC DNA]</scope>
    <source>
        <strain evidence="3 4">E4</strain>
    </source>
</reference>
<protein>
    <submittedName>
        <fullName evidence="3">Arsenate reductase ArsC</fullName>
    </submittedName>
</protein>
<name>A0ABY4UE83_9SPHN</name>
<evidence type="ECO:0000256" key="1">
    <source>
        <dbReference type="ARBA" id="ARBA00022849"/>
    </source>
</evidence>
<dbReference type="Gene3D" id="3.40.50.2300">
    <property type="match status" value="1"/>
</dbReference>
<evidence type="ECO:0000259" key="2">
    <source>
        <dbReference type="SMART" id="SM00226"/>
    </source>
</evidence>